<evidence type="ECO:0000256" key="3">
    <source>
        <dbReference type="ARBA" id="ARBA00022475"/>
    </source>
</evidence>
<proteinExistence type="predicted"/>
<evidence type="ECO:0000256" key="7">
    <source>
        <dbReference type="SAM" id="Phobius"/>
    </source>
</evidence>
<keyword evidence="5 7" id="KW-1133">Transmembrane helix</keyword>
<name>A0A927RKB5_9ACTN</name>
<dbReference type="Pfam" id="PF07690">
    <property type="entry name" value="MFS_1"/>
    <property type="match status" value="1"/>
</dbReference>
<keyword evidence="3" id="KW-1003">Cell membrane</keyword>
<feature type="transmembrane region" description="Helical" evidence="7">
    <location>
        <begin position="63"/>
        <end position="83"/>
    </location>
</feature>
<dbReference type="RefSeq" id="WP_192750651.1">
    <property type="nucleotide sequence ID" value="NZ_BAABJL010000147.1"/>
</dbReference>
<evidence type="ECO:0000256" key="4">
    <source>
        <dbReference type="ARBA" id="ARBA00022692"/>
    </source>
</evidence>
<evidence type="ECO:0000259" key="8">
    <source>
        <dbReference type="PROSITE" id="PS50850"/>
    </source>
</evidence>
<dbReference type="Proteomes" id="UP000638648">
    <property type="component" value="Unassembled WGS sequence"/>
</dbReference>
<evidence type="ECO:0000313" key="9">
    <source>
        <dbReference type="EMBL" id="MBE1606543.1"/>
    </source>
</evidence>
<dbReference type="InterPro" id="IPR011701">
    <property type="entry name" value="MFS"/>
</dbReference>
<dbReference type="GO" id="GO:0005886">
    <property type="term" value="C:plasma membrane"/>
    <property type="evidence" value="ECO:0007669"/>
    <property type="project" value="UniProtKB-SubCell"/>
</dbReference>
<keyword evidence="10" id="KW-1185">Reference proteome</keyword>
<protein>
    <submittedName>
        <fullName evidence="9">MFS family permease</fullName>
    </submittedName>
</protein>
<dbReference type="PANTHER" id="PTHR42718:SF46">
    <property type="entry name" value="BLR6921 PROTEIN"/>
    <property type="match status" value="1"/>
</dbReference>
<dbReference type="InterPro" id="IPR020846">
    <property type="entry name" value="MFS_dom"/>
</dbReference>
<keyword evidence="2" id="KW-0813">Transport</keyword>
<dbReference type="GO" id="GO:0022857">
    <property type="term" value="F:transmembrane transporter activity"/>
    <property type="evidence" value="ECO:0007669"/>
    <property type="project" value="InterPro"/>
</dbReference>
<accession>A0A927RKB5</accession>
<dbReference type="PANTHER" id="PTHR42718">
    <property type="entry name" value="MAJOR FACILITATOR SUPERFAMILY MULTIDRUG TRANSPORTER MFSC"/>
    <property type="match status" value="1"/>
</dbReference>
<dbReference type="PROSITE" id="PS50850">
    <property type="entry name" value="MFS"/>
    <property type="match status" value="1"/>
</dbReference>
<feature type="domain" description="Major facilitator superfamily (MFS) profile" evidence="8">
    <location>
        <begin position="25"/>
        <end position="95"/>
    </location>
</feature>
<evidence type="ECO:0000256" key="6">
    <source>
        <dbReference type="ARBA" id="ARBA00023136"/>
    </source>
</evidence>
<dbReference type="AlphaFoldDB" id="A0A927RKB5"/>
<evidence type="ECO:0000256" key="1">
    <source>
        <dbReference type="ARBA" id="ARBA00004651"/>
    </source>
</evidence>
<evidence type="ECO:0000313" key="10">
    <source>
        <dbReference type="Proteomes" id="UP000638648"/>
    </source>
</evidence>
<keyword evidence="4 7" id="KW-0812">Transmembrane</keyword>
<comment type="subcellular location">
    <subcellularLocation>
        <location evidence="1">Cell membrane</location>
        <topology evidence="1">Multi-pass membrane protein</topology>
    </subcellularLocation>
</comment>
<dbReference type="InterPro" id="IPR036259">
    <property type="entry name" value="MFS_trans_sf"/>
</dbReference>
<dbReference type="Gene3D" id="1.20.1720.10">
    <property type="entry name" value="Multidrug resistance protein D"/>
    <property type="match status" value="1"/>
</dbReference>
<reference evidence="9" key="1">
    <citation type="submission" date="2020-10" db="EMBL/GenBank/DDBJ databases">
        <title>Sequencing the genomes of 1000 actinobacteria strains.</title>
        <authorList>
            <person name="Klenk H.-P."/>
        </authorList>
    </citation>
    <scope>NUCLEOTIDE SEQUENCE</scope>
    <source>
        <strain evidence="9">DSM 45354</strain>
    </source>
</reference>
<evidence type="ECO:0000256" key="2">
    <source>
        <dbReference type="ARBA" id="ARBA00022448"/>
    </source>
</evidence>
<dbReference type="EMBL" id="JADBEM010000001">
    <property type="protein sequence ID" value="MBE1606543.1"/>
    <property type="molecule type" value="Genomic_DNA"/>
</dbReference>
<feature type="transmembrane region" description="Helical" evidence="7">
    <location>
        <begin position="23"/>
        <end position="43"/>
    </location>
</feature>
<gene>
    <name evidence="9" type="ORF">HEB94_003391</name>
</gene>
<comment type="caution">
    <text evidence="9">The sequence shown here is derived from an EMBL/GenBank/DDBJ whole genome shotgun (WGS) entry which is preliminary data.</text>
</comment>
<evidence type="ECO:0000256" key="5">
    <source>
        <dbReference type="ARBA" id="ARBA00022989"/>
    </source>
</evidence>
<sequence length="95" mass="10171">MPTQNTPTAAATIRPTAADPRRWTALVAITLASLMVVLDASVINIALPDAQRELGIAQADRHWVVTAYALTFGGLLLLGGRVADINGRRRTLVRP</sequence>
<keyword evidence="6 7" id="KW-0472">Membrane</keyword>
<organism evidence="9 10">
    <name type="scientific">Actinopolymorpha pittospori</name>
    <dbReference type="NCBI Taxonomy" id="648752"/>
    <lineage>
        <taxon>Bacteria</taxon>
        <taxon>Bacillati</taxon>
        <taxon>Actinomycetota</taxon>
        <taxon>Actinomycetes</taxon>
        <taxon>Propionibacteriales</taxon>
        <taxon>Actinopolymorphaceae</taxon>
        <taxon>Actinopolymorpha</taxon>
    </lineage>
</organism>
<dbReference type="SUPFAM" id="SSF103473">
    <property type="entry name" value="MFS general substrate transporter"/>
    <property type="match status" value="1"/>
</dbReference>